<evidence type="ECO:0000313" key="3">
    <source>
        <dbReference type="Proteomes" id="UP001642540"/>
    </source>
</evidence>
<keyword evidence="1" id="KW-1133">Transmembrane helix</keyword>
<dbReference type="EMBL" id="CAXLJM020000105">
    <property type="protein sequence ID" value="CAL8134696.1"/>
    <property type="molecule type" value="Genomic_DNA"/>
</dbReference>
<name>A0ABP1RSW6_9HEXA</name>
<gene>
    <name evidence="2" type="ORF">ODALV1_LOCUS25639</name>
</gene>
<reference evidence="2 3" key="1">
    <citation type="submission" date="2024-08" db="EMBL/GenBank/DDBJ databases">
        <authorList>
            <person name="Cucini C."/>
            <person name="Frati F."/>
        </authorList>
    </citation>
    <scope>NUCLEOTIDE SEQUENCE [LARGE SCALE GENOMIC DNA]</scope>
</reference>
<accession>A0ABP1RSW6</accession>
<comment type="caution">
    <text evidence="2">The sequence shown here is derived from an EMBL/GenBank/DDBJ whole genome shotgun (WGS) entry which is preliminary data.</text>
</comment>
<evidence type="ECO:0000313" key="2">
    <source>
        <dbReference type="EMBL" id="CAL8134696.1"/>
    </source>
</evidence>
<sequence>MEYVSDFDELEFASESSGRRERLRERSVYGSSLDYRVLTNTQIVYLLFCFSFCEHFTTATNFTVVVIVVVTMMAWHGIVIARP</sequence>
<feature type="transmembrane region" description="Helical" evidence="1">
    <location>
        <begin position="62"/>
        <end position="81"/>
    </location>
</feature>
<organism evidence="2 3">
    <name type="scientific">Orchesella dallaii</name>
    <dbReference type="NCBI Taxonomy" id="48710"/>
    <lineage>
        <taxon>Eukaryota</taxon>
        <taxon>Metazoa</taxon>
        <taxon>Ecdysozoa</taxon>
        <taxon>Arthropoda</taxon>
        <taxon>Hexapoda</taxon>
        <taxon>Collembola</taxon>
        <taxon>Entomobryomorpha</taxon>
        <taxon>Entomobryoidea</taxon>
        <taxon>Orchesellidae</taxon>
        <taxon>Orchesellinae</taxon>
        <taxon>Orchesella</taxon>
    </lineage>
</organism>
<keyword evidence="1" id="KW-0812">Transmembrane</keyword>
<keyword evidence="1" id="KW-0472">Membrane</keyword>
<protein>
    <submittedName>
        <fullName evidence="2">Uncharacterized protein</fullName>
    </submittedName>
</protein>
<keyword evidence="3" id="KW-1185">Reference proteome</keyword>
<proteinExistence type="predicted"/>
<evidence type="ECO:0000256" key="1">
    <source>
        <dbReference type="SAM" id="Phobius"/>
    </source>
</evidence>
<dbReference type="Proteomes" id="UP001642540">
    <property type="component" value="Unassembled WGS sequence"/>
</dbReference>